<name>A0A328CCS4_9DELT</name>
<dbReference type="EMBL" id="QHKO01000001">
    <property type="protein sequence ID" value="RAL25061.1"/>
    <property type="molecule type" value="Genomic_DNA"/>
</dbReference>
<comment type="caution">
    <text evidence="1">The sequence shown here is derived from an EMBL/GenBank/DDBJ whole genome shotgun (WGS) entry which is preliminary data.</text>
</comment>
<dbReference type="AlphaFoldDB" id="A0A328CCS4"/>
<evidence type="ECO:0000313" key="1">
    <source>
        <dbReference type="EMBL" id="RAL25061.1"/>
    </source>
</evidence>
<dbReference type="OrthoDB" id="5515717at2"/>
<dbReference type="Proteomes" id="UP000249169">
    <property type="component" value="Unassembled WGS sequence"/>
</dbReference>
<protein>
    <submittedName>
        <fullName evidence="1">Uncharacterized protein</fullName>
    </submittedName>
</protein>
<reference evidence="1 2" key="1">
    <citation type="submission" date="2018-05" db="EMBL/GenBank/DDBJ databases">
        <title>Lujinxingia marina gen. nov. sp. nov., a new facultative anaerobic member of the class Deltaproteobacteria, and proposal of Lujinxingaceae fam. nov.</title>
        <authorList>
            <person name="Li C.-M."/>
        </authorList>
    </citation>
    <scope>NUCLEOTIDE SEQUENCE [LARGE SCALE GENOMIC DNA]</scope>
    <source>
        <strain evidence="1 2">B210</strain>
    </source>
</reference>
<accession>A0A328CCS4</accession>
<keyword evidence="2" id="KW-1185">Reference proteome</keyword>
<proteinExistence type="predicted"/>
<dbReference type="RefSeq" id="WP_111728233.1">
    <property type="nucleotide sequence ID" value="NZ_QHKO01000001.1"/>
</dbReference>
<organism evidence="1 2">
    <name type="scientific">Lujinxingia litoralis</name>
    <dbReference type="NCBI Taxonomy" id="2211119"/>
    <lineage>
        <taxon>Bacteria</taxon>
        <taxon>Deltaproteobacteria</taxon>
        <taxon>Bradymonadales</taxon>
        <taxon>Lujinxingiaceae</taxon>
        <taxon>Lujinxingia</taxon>
    </lineage>
</organism>
<sequence length="87" mass="10081">MYQIVIMDKNAEIAVERARSNHTLRVPSRGEHILVKWSGETKICEVEDVWTHLNLDQDSPYQGAVQVLVRWSRGMEPGLYVKSMARR</sequence>
<evidence type="ECO:0000313" key="2">
    <source>
        <dbReference type="Proteomes" id="UP000249169"/>
    </source>
</evidence>
<gene>
    <name evidence="1" type="ORF">DL240_02275</name>
</gene>